<dbReference type="RefSeq" id="WP_130923318.1">
    <property type="nucleotide sequence ID" value="NZ_JAANOL010000001.1"/>
</dbReference>
<evidence type="ECO:0000256" key="5">
    <source>
        <dbReference type="PIRSR" id="PIRSR006278-2"/>
    </source>
</evidence>
<evidence type="ECO:0000256" key="2">
    <source>
        <dbReference type="ARBA" id="ARBA00008639"/>
    </source>
</evidence>
<organism evidence="7 8">
    <name type="scientific">Aquirufa antheringensis</name>
    <dbReference type="NCBI Taxonomy" id="2516559"/>
    <lineage>
        <taxon>Bacteria</taxon>
        <taxon>Pseudomonadati</taxon>
        <taxon>Bacteroidota</taxon>
        <taxon>Cytophagia</taxon>
        <taxon>Cytophagales</taxon>
        <taxon>Flectobacillaceae</taxon>
        <taxon>Aquirufa</taxon>
    </lineage>
</organism>
<comment type="caution">
    <text evidence="7">The sequence shown here is derived from an EMBL/GenBank/DDBJ whole genome shotgun (WGS) entry which is preliminary data.</text>
</comment>
<evidence type="ECO:0000256" key="3">
    <source>
        <dbReference type="ARBA" id="ARBA00022898"/>
    </source>
</evidence>
<protein>
    <submittedName>
        <fullName evidence="7">Pyridoxal-phosphate dependent enzyme</fullName>
    </submittedName>
</protein>
<dbReference type="Proteomes" id="UP000293583">
    <property type="component" value="Unassembled WGS sequence"/>
</dbReference>
<reference evidence="7 8" key="1">
    <citation type="submission" date="2019-02" db="EMBL/GenBank/DDBJ databases">
        <title>Genome of a new Bacteroidetes strain.</title>
        <authorList>
            <person name="Pitt A."/>
        </authorList>
    </citation>
    <scope>NUCLEOTIDE SEQUENCE [LARGE SCALE GENOMIC DNA]</scope>
    <source>
        <strain evidence="7 8">103A-SOEBACH</strain>
    </source>
</reference>
<dbReference type="GO" id="GO:0019148">
    <property type="term" value="F:D-cysteine desulfhydrase activity"/>
    <property type="evidence" value="ECO:0007669"/>
    <property type="project" value="TreeGrafter"/>
</dbReference>
<dbReference type="InterPro" id="IPR027278">
    <property type="entry name" value="ACCD_DCysDesulf"/>
</dbReference>
<evidence type="ECO:0000259" key="6">
    <source>
        <dbReference type="Pfam" id="PF00291"/>
    </source>
</evidence>
<gene>
    <name evidence="7" type="ORF">EWU20_07395</name>
</gene>
<dbReference type="EMBL" id="SEWY01000003">
    <property type="protein sequence ID" value="TBH73192.1"/>
    <property type="molecule type" value="Genomic_DNA"/>
</dbReference>
<dbReference type="Gene3D" id="3.40.50.1100">
    <property type="match status" value="2"/>
</dbReference>
<keyword evidence="8" id="KW-1185">Reference proteome</keyword>
<dbReference type="AlphaFoldDB" id="A0A4Q9BAQ9"/>
<dbReference type="Pfam" id="PF00291">
    <property type="entry name" value="PALP"/>
    <property type="match status" value="1"/>
</dbReference>
<dbReference type="PANTHER" id="PTHR43780">
    <property type="entry name" value="1-AMINOCYCLOPROPANE-1-CARBOXYLATE DEAMINASE-RELATED"/>
    <property type="match status" value="1"/>
</dbReference>
<dbReference type="OrthoDB" id="9801249at2"/>
<feature type="domain" description="Tryptophan synthase beta chain-like PALP" evidence="6">
    <location>
        <begin position="29"/>
        <end position="276"/>
    </location>
</feature>
<accession>A0A4Q9BAQ9</accession>
<feature type="modified residue" description="N6-(pyridoxal phosphate)lysine" evidence="5">
    <location>
        <position position="48"/>
    </location>
</feature>
<dbReference type="InterPro" id="IPR001926">
    <property type="entry name" value="TrpB-like_PALP"/>
</dbReference>
<dbReference type="PIRSF" id="PIRSF006278">
    <property type="entry name" value="ACCD_DCysDesulf"/>
    <property type="match status" value="1"/>
</dbReference>
<proteinExistence type="inferred from homology"/>
<sequence>MDIANFEFNELHLPSPTEEIFDECWNSKGIQVFVKRDDLIHPIISGNKWRKLKNYLQTFSFSTHSGLLSFGGAYSNHLYALAFAGHSLGIPTVGIIRGEELTAGSNTYLSQMNSWGMQLHFISRTDYRSKPIPSAYENYAVIAEGGFGELAIQGLENLVSELPVFDLIYTAVGTGATAIGIAKHTKKPVIGVLTLNNRTEIEAHSLPTNLNIEDAYVFGKYAKQNDELDLFCAEFYQKHGFPIEPIYTGRMFYALTEHIKNGHIAPNTKLVAIHTGGVK</sequence>
<dbReference type="InterPro" id="IPR036052">
    <property type="entry name" value="TrpB-like_PALP_sf"/>
</dbReference>
<feature type="active site" description="Nucleophile" evidence="4">
    <location>
        <position position="75"/>
    </location>
</feature>
<comment type="cofactor">
    <cofactor evidence="1">
        <name>pyridoxal 5'-phosphate</name>
        <dbReference type="ChEBI" id="CHEBI:597326"/>
    </cofactor>
</comment>
<dbReference type="PANTHER" id="PTHR43780:SF2">
    <property type="entry name" value="1-AMINOCYCLOPROPANE-1-CARBOXYLATE DEAMINASE-RELATED"/>
    <property type="match status" value="1"/>
</dbReference>
<evidence type="ECO:0000256" key="1">
    <source>
        <dbReference type="ARBA" id="ARBA00001933"/>
    </source>
</evidence>
<keyword evidence="3 5" id="KW-0663">Pyridoxal phosphate</keyword>
<comment type="similarity">
    <text evidence="2">Belongs to the ACC deaminase/D-cysteine desulfhydrase family.</text>
</comment>
<evidence type="ECO:0000256" key="4">
    <source>
        <dbReference type="PIRSR" id="PIRSR006278-1"/>
    </source>
</evidence>
<name>A0A4Q9BAQ9_9BACT</name>
<evidence type="ECO:0000313" key="8">
    <source>
        <dbReference type="Proteomes" id="UP000293583"/>
    </source>
</evidence>
<evidence type="ECO:0000313" key="7">
    <source>
        <dbReference type="EMBL" id="TBH73192.1"/>
    </source>
</evidence>
<dbReference type="SUPFAM" id="SSF53686">
    <property type="entry name" value="Tryptophan synthase beta subunit-like PLP-dependent enzymes"/>
    <property type="match status" value="1"/>
</dbReference>